<evidence type="ECO:0000256" key="1">
    <source>
        <dbReference type="ARBA" id="ARBA00022801"/>
    </source>
</evidence>
<feature type="compositionally biased region" description="Basic and acidic residues" evidence="2">
    <location>
        <begin position="1481"/>
        <end position="1496"/>
    </location>
</feature>
<dbReference type="OrthoDB" id="4138492at2759"/>
<feature type="transmembrane region" description="Helical" evidence="3">
    <location>
        <begin position="12"/>
        <end position="29"/>
    </location>
</feature>
<feature type="compositionally biased region" description="Low complexity" evidence="2">
    <location>
        <begin position="1549"/>
        <end position="1561"/>
    </location>
</feature>
<keyword evidence="3" id="KW-0472">Membrane</keyword>
<dbReference type="GO" id="GO:0016787">
    <property type="term" value="F:hydrolase activity"/>
    <property type="evidence" value="ECO:0007669"/>
    <property type="project" value="UniProtKB-KW"/>
</dbReference>
<feature type="region of interest" description="Disordered" evidence="2">
    <location>
        <begin position="1045"/>
        <end position="1211"/>
    </location>
</feature>
<sequence>MALALVIDDTSLVLLLVFVAALSVSIYISRSYQPLIHPLILSRQADVSQVRLPKESAIYRNANSPSGFDLALRPRKQINDVSDLVKVGATGSEVNTKRSLYGVGRTNEDLAGDATAFATGFIKLSSAPVLQTTFAVLSERDSYESLVALLANSHTSVSSRFHTVVLPTSDLNQQFPTSLPSSLSSAGARSVIGLFTTAQSISTAFRLAFLDQSALIIVPTADLEEAKRRANDHFGGSHRTRIYSFDQVLEAGSRGSLLGTAATSKDSLQQVQSHYWNGRAAAWLAVQHANLIAGVTAQLALFPADQIPTTSDRLFVEAASHADTPASLLMATRSPAGFVLALLAVYTGSSIVADLLTSSYDDPNPAPSSALAESNATLVYASAEGASSLACALTSITRRSAIASLAARNKLYSLRNGTFGKQGIIDRLVYRQARESTGTQKVRNLLILGAGATVPQGLLDSLRAHLGCSVLNGYLPRSMIMAATAPISATHTFDLQAFAQHEHGGMQVPAHVGPPSVSVEIKLVQTQSAAEKGFTIAGTKPDGYQGDPMGEIMVRGPIVSASNDTTAADTDAWISTGDFAAFRSNGTLVVLRDAGESDPVPVPTLSHRKPVIRQRRTAGKGAGRLASSVAMVATATLALLTVASTPLASAGTLSKRASINSTMTDLARTGMMTGQRAAWEQGVGQSALLELDFPGYSVFSSTGGGPPFRPGHERAPGSPPYEVLSMAYHSASRQDNIGRLAFRITADEVPGAGSSLDGVSTGAEVLLTAWMAGEIDQKTGEQGSGFYIDAAKRALDLATVRTPRSRSGAISHRYQTVQLWSDAVYMMPPFIAWYGMITRNQTLLQLSYDQIRLYRDSMQLTTGNAAGLWGHIVFPNNNTWVDGGAWCTGNGWAAAGMLRVLATIEQSESSLDMVNQKNDLVSWINEILDASYPLLDDRALLWHNYMNDTSDFFDTAGTALLTYATYRMASMKNTWVRKVLRESSVLPTTVETALSLAAGPLLNDTQKEAIVQLVELSQQGVADKVTDPSLQRKLGRTTWTGALAAHSSAEKVSKGLQKSVEERDAKKAKKQAEKQQTKQEKDEKRAIRNELKLERQQVIRQRQQQMLNGSETPFTSSAGPAHSKTSGLVENTTSQVTESPASTVAVRKDQQSRLPLPSATSVEPSIRHDSSSNSDSSSLYVSSDDNYDEHLAEPGSGRRGARLHTMPPTNARALVPGDLIGDTATLSVLSNHNLGNSALKNADAERVQQLGGTSTAFLIQPGLAISCNLVVMRGPASLHLVGGEHGASNLEKASSEAIASPSARNMPPPPPPSHPDSVQRAWYCTNIPVSRVQSRGGFSVHFCRVGLWIESTELGCVSVGPFVLYSFIFQVSLSRRILLSHAVHRCITSEFANSHSSARRGVPKSFSKAHIWSIVGVRRKRTRFVKLGRRENLSLSPSFTFSKLKMSVSLRKRRSVAVRPQTNRPQTITGQQNKVLSAQELEERQTRETEARQRRARRRLDELERVNHRDVPISLDDSDAFVPSSSSVKGSGIGASSAPPVDREGDGAGAVASATASGSTSAKKKRTAAEIKRLLATKTTFNTLLQDSIDQGRFHTKPNYLSAASNPSASVTAEVGRVLQRSVC</sequence>
<dbReference type="PANTHER" id="PTHR41814:SF1">
    <property type="entry name" value="CELLULASE"/>
    <property type="match status" value="1"/>
</dbReference>
<accession>A0A317XI56</accession>
<dbReference type="InParanoid" id="A0A317XI56"/>
<feature type="compositionally biased region" description="Polar residues" evidence="2">
    <location>
        <begin position="1460"/>
        <end position="1476"/>
    </location>
</feature>
<dbReference type="EMBL" id="KZ819202">
    <property type="protein sequence ID" value="PWY97741.1"/>
    <property type="molecule type" value="Genomic_DNA"/>
</dbReference>
<dbReference type="SUPFAM" id="SSF56801">
    <property type="entry name" value="Acetyl-CoA synthetase-like"/>
    <property type="match status" value="1"/>
</dbReference>
<keyword evidence="1" id="KW-0378">Hydrolase</keyword>
<dbReference type="Proteomes" id="UP000246740">
    <property type="component" value="Unassembled WGS sequence"/>
</dbReference>
<name>A0A317XI56_9BASI</name>
<reference evidence="4 5" key="1">
    <citation type="journal article" date="2018" name="Mol. Biol. Evol.">
        <title>Broad Genomic Sampling Reveals a Smut Pathogenic Ancestry of the Fungal Clade Ustilaginomycotina.</title>
        <authorList>
            <person name="Kijpornyongpan T."/>
            <person name="Mondo S.J."/>
            <person name="Barry K."/>
            <person name="Sandor L."/>
            <person name="Lee J."/>
            <person name="Lipzen A."/>
            <person name="Pangilinan J."/>
            <person name="LaButti K."/>
            <person name="Hainaut M."/>
            <person name="Henrissat B."/>
            <person name="Grigoriev I.V."/>
            <person name="Spatafora J.W."/>
            <person name="Aime M.C."/>
        </authorList>
    </citation>
    <scope>NUCLEOTIDE SEQUENCE [LARGE SCALE GENOMIC DNA]</scope>
    <source>
        <strain evidence="4 5">MCA 3645</strain>
    </source>
</reference>
<feature type="region of interest" description="Disordered" evidence="2">
    <location>
        <begin position="1291"/>
        <end position="1317"/>
    </location>
</feature>
<keyword evidence="5" id="KW-1185">Reference proteome</keyword>
<dbReference type="GO" id="GO:0005975">
    <property type="term" value="P:carbohydrate metabolic process"/>
    <property type="evidence" value="ECO:0007669"/>
    <property type="project" value="InterPro"/>
</dbReference>
<protein>
    <submittedName>
        <fullName evidence="4">Uncharacterized protein</fullName>
    </submittedName>
</protein>
<evidence type="ECO:0000256" key="3">
    <source>
        <dbReference type="SAM" id="Phobius"/>
    </source>
</evidence>
<feature type="compositionally biased region" description="Basic and acidic residues" evidence="2">
    <location>
        <begin position="1048"/>
        <end position="1097"/>
    </location>
</feature>
<dbReference type="InterPro" id="IPR042099">
    <property type="entry name" value="ANL_N_sf"/>
</dbReference>
<feature type="compositionally biased region" description="Polar residues" evidence="2">
    <location>
        <begin position="1106"/>
        <end position="1142"/>
    </location>
</feature>
<dbReference type="InterPro" id="IPR010905">
    <property type="entry name" value="Glyco_hydro_88"/>
</dbReference>
<gene>
    <name evidence="4" type="ORF">BCV70DRAFT_221309</name>
</gene>
<dbReference type="STRING" id="1882483.A0A317XI56"/>
<dbReference type="Gene3D" id="1.50.10.10">
    <property type="match status" value="1"/>
</dbReference>
<evidence type="ECO:0000313" key="4">
    <source>
        <dbReference type="EMBL" id="PWY97741.1"/>
    </source>
</evidence>
<dbReference type="PANTHER" id="PTHR41814">
    <property type="entry name" value="EXPRESSED PROTEIN"/>
    <property type="match status" value="1"/>
</dbReference>
<dbReference type="Gene3D" id="3.40.50.12780">
    <property type="entry name" value="N-terminal domain of ligase-like"/>
    <property type="match status" value="1"/>
</dbReference>
<proteinExistence type="predicted"/>
<evidence type="ECO:0000256" key="2">
    <source>
        <dbReference type="SAM" id="MobiDB-lite"/>
    </source>
</evidence>
<dbReference type="Pfam" id="PF07470">
    <property type="entry name" value="Glyco_hydro_88"/>
    <property type="match status" value="1"/>
</dbReference>
<keyword evidence="3" id="KW-0812">Transmembrane</keyword>
<dbReference type="InterPro" id="IPR008928">
    <property type="entry name" value="6-hairpin_glycosidase_sf"/>
</dbReference>
<feature type="region of interest" description="Disordered" evidence="2">
    <location>
        <begin position="1514"/>
        <end position="1565"/>
    </location>
</feature>
<evidence type="ECO:0000313" key="5">
    <source>
        <dbReference type="Proteomes" id="UP000246740"/>
    </source>
</evidence>
<dbReference type="SUPFAM" id="SSF48208">
    <property type="entry name" value="Six-hairpin glycosidases"/>
    <property type="match status" value="1"/>
</dbReference>
<organism evidence="4 5">
    <name type="scientific">Testicularia cyperi</name>
    <dbReference type="NCBI Taxonomy" id="1882483"/>
    <lineage>
        <taxon>Eukaryota</taxon>
        <taxon>Fungi</taxon>
        <taxon>Dikarya</taxon>
        <taxon>Basidiomycota</taxon>
        <taxon>Ustilaginomycotina</taxon>
        <taxon>Ustilaginomycetes</taxon>
        <taxon>Ustilaginales</taxon>
        <taxon>Anthracoideaceae</taxon>
        <taxon>Testicularia</taxon>
    </lineage>
</organism>
<keyword evidence="3" id="KW-1133">Transmembrane helix</keyword>
<feature type="compositionally biased region" description="Low complexity" evidence="2">
    <location>
        <begin position="1171"/>
        <end position="1184"/>
    </location>
</feature>
<feature type="region of interest" description="Disordered" evidence="2">
    <location>
        <begin position="1456"/>
        <end position="1496"/>
    </location>
</feature>
<dbReference type="InterPro" id="IPR012341">
    <property type="entry name" value="6hp_glycosidase-like_sf"/>
</dbReference>